<protein>
    <submittedName>
        <fullName evidence="2">Acyl-CoA dehydrogenase, short-chain specific</fullName>
        <ecNumber evidence="2">1.3.8.1</ecNumber>
    </submittedName>
</protein>
<feature type="compositionally biased region" description="Basic and acidic residues" evidence="1">
    <location>
        <begin position="77"/>
        <end position="89"/>
    </location>
</feature>
<dbReference type="EC" id="1.3.8.1" evidence="2"/>
<dbReference type="AlphaFoldDB" id="A0A6J4SWW0"/>
<feature type="compositionally biased region" description="Low complexity" evidence="1">
    <location>
        <begin position="244"/>
        <end position="253"/>
    </location>
</feature>
<feature type="non-terminal residue" evidence="2">
    <location>
        <position position="418"/>
    </location>
</feature>
<proteinExistence type="predicted"/>
<organism evidence="2">
    <name type="scientific">uncultured Solirubrobacteraceae bacterium</name>
    <dbReference type="NCBI Taxonomy" id="1162706"/>
    <lineage>
        <taxon>Bacteria</taxon>
        <taxon>Bacillati</taxon>
        <taxon>Actinomycetota</taxon>
        <taxon>Thermoleophilia</taxon>
        <taxon>Solirubrobacterales</taxon>
        <taxon>Solirubrobacteraceae</taxon>
        <taxon>environmental samples</taxon>
    </lineage>
</organism>
<feature type="region of interest" description="Disordered" evidence="1">
    <location>
        <begin position="157"/>
        <end position="290"/>
    </location>
</feature>
<feature type="compositionally biased region" description="Basic residues" evidence="1">
    <location>
        <begin position="225"/>
        <end position="237"/>
    </location>
</feature>
<feature type="non-terminal residue" evidence="2">
    <location>
        <position position="1"/>
    </location>
</feature>
<feature type="compositionally biased region" description="Basic residues" evidence="1">
    <location>
        <begin position="375"/>
        <end position="387"/>
    </location>
</feature>
<accession>A0A6J4SWW0</accession>
<name>A0A6J4SWW0_9ACTN</name>
<gene>
    <name evidence="2" type="ORF">AVDCRST_MAG67-2514</name>
</gene>
<feature type="compositionally biased region" description="Basic and acidic residues" evidence="1">
    <location>
        <begin position="270"/>
        <end position="285"/>
    </location>
</feature>
<feature type="region of interest" description="Disordered" evidence="1">
    <location>
        <begin position="302"/>
        <end position="418"/>
    </location>
</feature>
<evidence type="ECO:0000313" key="2">
    <source>
        <dbReference type="EMBL" id="CAA9507359.1"/>
    </source>
</evidence>
<feature type="compositionally biased region" description="Basic and acidic residues" evidence="1">
    <location>
        <begin position="388"/>
        <end position="400"/>
    </location>
</feature>
<evidence type="ECO:0000256" key="1">
    <source>
        <dbReference type="SAM" id="MobiDB-lite"/>
    </source>
</evidence>
<feature type="region of interest" description="Disordered" evidence="1">
    <location>
        <begin position="1"/>
        <end position="111"/>
    </location>
</feature>
<feature type="compositionally biased region" description="Basic and acidic residues" evidence="1">
    <location>
        <begin position="50"/>
        <end position="67"/>
    </location>
</feature>
<feature type="compositionally biased region" description="Basic residues" evidence="1">
    <location>
        <begin position="178"/>
        <end position="197"/>
    </location>
</feature>
<dbReference type="GO" id="GO:0016937">
    <property type="term" value="F:short-chain fatty acyl-CoA dehydrogenase activity"/>
    <property type="evidence" value="ECO:0007669"/>
    <property type="project" value="UniProtKB-EC"/>
</dbReference>
<keyword evidence="2" id="KW-0560">Oxidoreductase</keyword>
<reference evidence="2" key="1">
    <citation type="submission" date="2020-02" db="EMBL/GenBank/DDBJ databases">
        <authorList>
            <person name="Meier V. D."/>
        </authorList>
    </citation>
    <scope>NUCLEOTIDE SEQUENCE</scope>
    <source>
        <strain evidence="2">AVDCRST_MAG67</strain>
    </source>
</reference>
<dbReference type="EMBL" id="CADCVQ010000101">
    <property type="protein sequence ID" value="CAA9507359.1"/>
    <property type="molecule type" value="Genomic_DNA"/>
</dbReference>
<sequence>VNHRRRRGSRRREGSRLLARALAGPARHPRLGPRVRQERRPPCGGRVGRARGDPVADHPGGREDRPLRLRGRRSIARRPDRPDDGDRQRGALLGRRRHRHGDHGHEPRGRVDLRLRDARADGRVHPAVLRNRRRAAGRLVLRLRARRRLRRLRAADDREVRRAGRRVGPQRSEGVGHERRHREHPRDRRHGRPRARLARPGGLRHPAGDARADAGHESQEARPARVAHGRCVPRRLPHPGPLPARRQGQARQQARARSRGRALELTGGDADLRGDAADRRGAGDRHRPRGLRVLAGLREGAQAVRPCDHREPGDRVRARGHEDGDRRGAAARLARVVDGSHRPALHRRRGVDEQAQGRRGGRLGDRARDPDPRRQRLHARVPRRALAPRREDLHDLRGHVGDPATRHRARDLRAADRL</sequence>
<feature type="compositionally biased region" description="Basic and acidic residues" evidence="1">
    <location>
        <begin position="350"/>
        <end position="374"/>
    </location>
</feature>
<feature type="compositionally biased region" description="Basic and acidic residues" evidence="1">
    <location>
        <begin position="206"/>
        <end position="223"/>
    </location>
</feature>
<feature type="compositionally biased region" description="Low complexity" evidence="1">
    <location>
        <begin position="16"/>
        <end position="26"/>
    </location>
</feature>
<feature type="compositionally biased region" description="Basic residues" evidence="1">
    <location>
        <begin position="1"/>
        <end position="10"/>
    </location>
</feature>
<feature type="compositionally biased region" description="Basic and acidic residues" evidence="1">
    <location>
        <begin position="306"/>
        <end position="328"/>
    </location>
</feature>